<comment type="caution">
    <text evidence="4">The sequence shown here is derived from an EMBL/GenBank/DDBJ whole genome shotgun (WGS) entry which is preliminary data.</text>
</comment>
<dbReference type="PANTHER" id="PTHR44196:SF1">
    <property type="entry name" value="DEHYDROGENASE_REDUCTASE SDR FAMILY MEMBER 7B"/>
    <property type="match status" value="1"/>
</dbReference>
<dbReference type="Proteomes" id="UP000268291">
    <property type="component" value="Unassembled WGS sequence"/>
</dbReference>
<dbReference type="InterPro" id="IPR057326">
    <property type="entry name" value="KR_dom"/>
</dbReference>
<evidence type="ECO:0000313" key="5">
    <source>
        <dbReference type="EMBL" id="RUQ87641.1"/>
    </source>
</evidence>
<reference evidence="5 7" key="2">
    <citation type="submission" date="2018-12" db="EMBL/GenBank/DDBJ databases">
        <authorList>
            <person name="hu s."/>
            <person name="Xu Y."/>
            <person name="Xu B."/>
            <person name="Li F."/>
        </authorList>
    </citation>
    <scope>NUCLEOTIDE SEQUENCE [LARGE SCALE GENOMIC DNA]</scope>
    <source>
        <strain evidence="5 7">KSW2-17</strain>
    </source>
</reference>
<protein>
    <submittedName>
        <fullName evidence="5">SDR family NAD(P)-dependent oxidoreductase</fullName>
    </submittedName>
    <submittedName>
        <fullName evidence="4">Short subunit dehydrogenase</fullName>
    </submittedName>
</protein>
<sequence>MTTTPERTLTGRVVLLAGATSDAGREVARAASEAGATVVATGRDRAKLDALVAAVPGVVAELVDLTDGEAVDALASRLRDTVGAVDGLLHLVGGFRRGDGIPGQSDEDWAVLETALTALRNVTRTFYPDLVASPAGRFAIVSSTSATKPHRNTANYSTIKAASEAWTRALASGFSADAPASAAAVIFAVSGLAGLEQQLADRFVGLWSEDAGTLNDTRHVLSA</sequence>
<evidence type="ECO:0000256" key="1">
    <source>
        <dbReference type="ARBA" id="ARBA00006484"/>
    </source>
</evidence>
<dbReference type="SUPFAM" id="SSF51735">
    <property type="entry name" value="NAD(P)-binding Rossmann-fold domains"/>
    <property type="match status" value="1"/>
</dbReference>
<dbReference type="CDD" id="cd05233">
    <property type="entry name" value="SDR_c"/>
    <property type="match status" value="1"/>
</dbReference>
<proteinExistence type="inferred from homology"/>
<dbReference type="Pfam" id="PF00106">
    <property type="entry name" value="adh_short"/>
    <property type="match status" value="1"/>
</dbReference>
<evidence type="ECO:0000313" key="6">
    <source>
        <dbReference type="Proteomes" id="UP000241203"/>
    </source>
</evidence>
<dbReference type="RefSeq" id="WP_106562877.1">
    <property type="nucleotide sequence ID" value="NZ_PYAU01000001.1"/>
</dbReference>
<dbReference type="SMART" id="SM00822">
    <property type="entry name" value="PKS_KR"/>
    <property type="match status" value="1"/>
</dbReference>
<comment type="similarity">
    <text evidence="1">Belongs to the short-chain dehydrogenases/reductases (SDR) family.</text>
</comment>
<dbReference type="EMBL" id="PYAU01000001">
    <property type="protein sequence ID" value="PSL37775.1"/>
    <property type="molecule type" value="Genomic_DNA"/>
</dbReference>
<evidence type="ECO:0000313" key="7">
    <source>
        <dbReference type="Proteomes" id="UP000268291"/>
    </source>
</evidence>
<reference evidence="4 6" key="1">
    <citation type="submission" date="2018-03" db="EMBL/GenBank/DDBJ databases">
        <title>Genomic Encyclopedia of Archaeal and Bacterial Type Strains, Phase II (KMG-II): from individual species to whole genera.</title>
        <authorList>
            <person name="Goeker M."/>
        </authorList>
    </citation>
    <scope>NUCLEOTIDE SEQUENCE [LARGE SCALE GENOMIC DNA]</scope>
    <source>
        <strain evidence="4 6">DSM 21548</strain>
    </source>
</reference>
<dbReference type="EMBL" id="RZGY01000001">
    <property type="protein sequence ID" value="RUQ87641.1"/>
    <property type="molecule type" value="Genomic_DNA"/>
</dbReference>
<dbReference type="InterPro" id="IPR002347">
    <property type="entry name" value="SDR_fam"/>
</dbReference>
<dbReference type="GO" id="GO:0016491">
    <property type="term" value="F:oxidoreductase activity"/>
    <property type="evidence" value="ECO:0007669"/>
    <property type="project" value="UniProtKB-KW"/>
</dbReference>
<keyword evidence="2" id="KW-0560">Oxidoreductase</keyword>
<dbReference type="Gene3D" id="3.40.50.720">
    <property type="entry name" value="NAD(P)-binding Rossmann-like Domain"/>
    <property type="match status" value="1"/>
</dbReference>
<name>A0A2P8GUZ9_9MICO</name>
<dbReference type="GO" id="GO:0016020">
    <property type="term" value="C:membrane"/>
    <property type="evidence" value="ECO:0007669"/>
    <property type="project" value="TreeGrafter"/>
</dbReference>
<dbReference type="OrthoDB" id="4773823at2"/>
<dbReference type="PRINTS" id="PR00081">
    <property type="entry name" value="GDHRDH"/>
</dbReference>
<dbReference type="Proteomes" id="UP000241203">
    <property type="component" value="Unassembled WGS sequence"/>
</dbReference>
<dbReference type="PANTHER" id="PTHR44196">
    <property type="entry name" value="DEHYDROGENASE/REDUCTASE SDR FAMILY MEMBER 7B"/>
    <property type="match status" value="1"/>
</dbReference>
<feature type="domain" description="Ketoreductase" evidence="3">
    <location>
        <begin position="12"/>
        <end position="210"/>
    </location>
</feature>
<accession>A0A2P8GUZ9</accession>
<evidence type="ECO:0000313" key="4">
    <source>
        <dbReference type="EMBL" id="PSL37775.1"/>
    </source>
</evidence>
<organism evidence="4 6">
    <name type="scientific">Labedella gwakjiensis</name>
    <dbReference type="NCBI Taxonomy" id="390269"/>
    <lineage>
        <taxon>Bacteria</taxon>
        <taxon>Bacillati</taxon>
        <taxon>Actinomycetota</taxon>
        <taxon>Actinomycetes</taxon>
        <taxon>Micrococcales</taxon>
        <taxon>Microbacteriaceae</taxon>
        <taxon>Labedella</taxon>
    </lineage>
</organism>
<keyword evidence="7" id="KW-1185">Reference proteome</keyword>
<dbReference type="InterPro" id="IPR036291">
    <property type="entry name" value="NAD(P)-bd_dom_sf"/>
</dbReference>
<evidence type="ECO:0000259" key="3">
    <source>
        <dbReference type="SMART" id="SM00822"/>
    </source>
</evidence>
<gene>
    <name evidence="4" type="ORF">CLV49_1382</name>
    <name evidence="5" type="ORF">ELQ93_12285</name>
</gene>
<dbReference type="AlphaFoldDB" id="A0A2P8GUZ9"/>
<evidence type="ECO:0000256" key="2">
    <source>
        <dbReference type="ARBA" id="ARBA00023002"/>
    </source>
</evidence>